<organism evidence="2 3">
    <name type="scientific">Faecalibacterium prausnitzii</name>
    <dbReference type="NCBI Taxonomy" id="853"/>
    <lineage>
        <taxon>Bacteria</taxon>
        <taxon>Bacillati</taxon>
        <taxon>Bacillota</taxon>
        <taxon>Clostridia</taxon>
        <taxon>Eubacteriales</taxon>
        <taxon>Oscillospiraceae</taxon>
        <taxon>Faecalibacterium</taxon>
    </lineage>
</organism>
<dbReference type="Pfam" id="PF13346">
    <property type="entry name" value="ABC2_membrane_5"/>
    <property type="match status" value="1"/>
</dbReference>
<evidence type="ECO:0000313" key="2">
    <source>
        <dbReference type="EMBL" id="PDX81596.1"/>
    </source>
</evidence>
<evidence type="ECO:0000256" key="1">
    <source>
        <dbReference type="SAM" id="Phobius"/>
    </source>
</evidence>
<gene>
    <name evidence="2" type="ORF">CGS58_05820</name>
</gene>
<accession>A0A2A7AR37</accession>
<dbReference type="EMBL" id="NMTY01000012">
    <property type="protein sequence ID" value="PDX81596.1"/>
    <property type="molecule type" value="Genomic_DNA"/>
</dbReference>
<keyword evidence="1" id="KW-0812">Transmembrane</keyword>
<keyword evidence="1" id="KW-1133">Transmembrane helix</keyword>
<feature type="transmembrane region" description="Helical" evidence="1">
    <location>
        <begin position="150"/>
        <end position="169"/>
    </location>
</feature>
<keyword evidence="1" id="KW-0472">Membrane</keyword>
<feature type="transmembrane region" description="Helical" evidence="1">
    <location>
        <begin position="20"/>
        <end position="38"/>
    </location>
</feature>
<reference evidence="2 3" key="1">
    <citation type="journal article" date="2017" name="Front. Microbiol.">
        <title>New Insights into the Diversity of the Genus Faecalibacterium.</title>
        <authorList>
            <person name="Benevides L."/>
            <person name="Burman S."/>
            <person name="Martin R."/>
            <person name="Robert V."/>
            <person name="Thomas M."/>
            <person name="Miquel S."/>
            <person name="Chain F."/>
            <person name="Sokol H."/>
            <person name="Bermudez-Humaran L.G."/>
            <person name="Morrison M."/>
            <person name="Langella P."/>
            <person name="Azevedo V.A."/>
            <person name="Chatel J.M."/>
            <person name="Soares S."/>
        </authorList>
    </citation>
    <scope>NUCLEOTIDE SEQUENCE [LARGE SCALE GENOMIC DNA]</scope>
    <source>
        <strain evidence="2 3">CNCM I 4575</strain>
    </source>
</reference>
<evidence type="ECO:0008006" key="4">
    <source>
        <dbReference type="Google" id="ProtNLM"/>
    </source>
</evidence>
<dbReference type="InterPro" id="IPR025699">
    <property type="entry name" value="ABC2_memb-like"/>
</dbReference>
<feature type="transmembrane region" description="Helical" evidence="1">
    <location>
        <begin position="117"/>
        <end position="138"/>
    </location>
</feature>
<feature type="transmembrane region" description="Helical" evidence="1">
    <location>
        <begin position="84"/>
        <end position="105"/>
    </location>
</feature>
<protein>
    <recommendedName>
        <fullName evidence="4">ABC-2 transporter permease</fullName>
    </recommendedName>
</protein>
<name>A0A2A7AR37_9FIRM</name>
<dbReference type="Proteomes" id="UP000220005">
    <property type="component" value="Unassembled WGS sequence"/>
</dbReference>
<feature type="transmembrane region" description="Helical" evidence="1">
    <location>
        <begin position="44"/>
        <end position="63"/>
    </location>
</feature>
<sequence>MKGLLLKDWYQVRTSMKTMYLTVAFVLVIWVFSTSNAYVFPVSYAAIFLGILPVNLLTYDQSVGWVEYGRTLPVSKKTLVAEKYLIGLFCAAAAVIIGGLFVTVIPLRTGTAPDEDVLSLLAGSVCAILLINGISLPLLYRFGAEKARMIYVLTFAGLGALLGGGGAVMDELQQNGTGSEPLPVPLWLAAVLLLAVLALYAVSWRVSVAWYGKYKK</sequence>
<dbReference type="AlphaFoldDB" id="A0A2A7AR37"/>
<feature type="transmembrane region" description="Helical" evidence="1">
    <location>
        <begin position="184"/>
        <end position="206"/>
    </location>
</feature>
<comment type="caution">
    <text evidence="2">The sequence shown here is derived from an EMBL/GenBank/DDBJ whole genome shotgun (WGS) entry which is preliminary data.</text>
</comment>
<evidence type="ECO:0000313" key="3">
    <source>
        <dbReference type="Proteomes" id="UP000220005"/>
    </source>
</evidence>
<dbReference type="RefSeq" id="WP_097839269.1">
    <property type="nucleotide sequence ID" value="NZ_NMTY01000012.1"/>
</dbReference>
<proteinExistence type="predicted"/>